<dbReference type="PANTHER" id="PTHR45661">
    <property type="entry name" value="SURFACE ANTIGEN"/>
    <property type="match status" value="1"/>
</dbReference>
<dbReference type="Pfam" id="PF13306">
    <property type="entry name" value="LRR_5"/>
    <property type="match status" value="1"/>
</dbReference>
<sequence>CTMIEKYGFNNCYSLHTVIAPQLKCVEQFSFSECRSLKIIPFNQIQFKSDIPDLKLINKNLQMKKFEDNRDKLTSLNYKDCLKNNILTTNAKVIKKDAMNNNFYGMYMVYYIWAPEVEEIESGAFEAQMLLSFVFAPKLKIVEEKAFFACYNLTGVYSQSLNRIEIDSFSCCYSLENNNIDNVKINKSFSSCFSLRQTMNKSKDDFYYCYQLQKEQFQWIDLKDEKIFYNQKTRIIKSLLSKYKQLREDMRYIK</sequence>
<feature type="non-terminal residue" evidence="1">
    <location>
        <position position="254"/>
    </location>
</feature>
<dbReference type="EMBL" id="GDID01000688">
    <property type="protein sequence ID" value="JAP95918.1"/>
    <property type="molecule type" value="Transcribed_RNA"/>
</dbReference>
<organism evidence="1">
    <name type="scientific">Trepomonas sp. PC1</name>
    <dbReference type="NCBI Taxonomy" id="1076344"/>
    <lineage>
        <taxon>Eukaryota</taxon>
        <taxon>Metamonada</taxon>
        <taxon>Diplomonadida</taxon>
        <taxon>Hexamitidae</taxon>
        <taxon>Hexamitinae</taxon>
        <taxon>Trepomonas</taxon>
    </lineage>
</organism>
<dbReference type="InterPro" id="IPR026906">
    <property type="entry name" value="LRR_5"/>
</dbReference>
<dbReference type="Gene3D" id="3.80.10.10">
    <property type="entry name" value="Ribonuclease Inhibitor"/>
    <property type="match status" value="1"/>
</dbReference>
<protein>
    <submittedName>
        <fullName evidence="1">Leucine rich repeats-containing protein</fullName>
    </submittedName>
</protein>
<proteinExistence type="predicted"/>
<evidence type="ECO:0000313" key="1">
    <source>
        <dbReference type="EMBL" id="JAP95918.1"/>
    </source>
</evidence>
<dbReference type="InterPro" id="IPR032675">
    <property type="entry name" value="LRR_dom_sf"/>
</dbReference>
<name>A0A146KIF8_9EUKA</name>
<gene>
    <name evidence="1" type="ORF">TPC1_10924</name>
</gene>
<dbReference type="AlphaFoldDB" id="A0A146KIF8"/>
<feature type="non-terminal residue" evidence="1">
    <location>
        <position position="1"/>
    </location>
</feature>
<dbReference type="PANTHER" id="PTHR45661:SF3">
    <property type="entry name" value="IG-LIKE DOMAIN-CONTAINING PROTEIN"/>
    <property type="match status" value="1"/>
</dbReference>
<reference evidence="1" key="1">
    <citation type="submission" date="2015-07" db="EMBL/GenBank/DDBJ databases">
        <title>Adaptation to a free-living lifestyle via gene acquisitions in the diplomonad Trepomonas sp. PC1.</title>
        <authorList>
            <person name="Xu F."/>
            <person name="Jerlstrom-Hultqvist J."/>
            <person name="Kolisko M."/>
            <person name="Simpson A.G.B."/>
            <person name="Roger A.J."/>
            <person name="Svard S.G."/>
            <person name="Andersson J.O."/>
        </authorList>
    </citation>
    <scope>NUCLEOTIDE SEQUENCE</scope>
    <source>
        <strain evidence="1">PC1</strain>
    </source>
</reference>
<accession>A0A146KIF8</accession>
<dbReference type="InterPro" id="IPR053139">
    <property type="entry name" value="Surface_bspA-like"/>
</dbReference>